<dbReference type="InterPro" id="IPR000390">
    <property type="entry name" value="Small_drug/metabolite_transptr"/>
</dbReference>
<protein>
    <recommendedName>
        <fullName evidence="11">Membrane transporter</fullName>
    </recommendedName>
</protein>
<dbReference type="STRING" id="1423773.FD30_GL000751"/>
<evidence type="ECO:0008006" key="11">
    <source>
        <dbReference type="Google" id="ProtNLM"/>
    </source>
</evidence>
<feature type="transmembrane region" description="Helical" evidence="8">
    <location>
        <begin position="91"/>
        <end position="112"/>
    </location>
</feature>
<evidence type="ECO:0000256" key="1">
    <source>
        <dbReference type="ARBA" id="ARBA00004651"/>
    </source>
</evidence>
<comment type="subcellular location">
    <subcellularLocation>
        <location evidence="1 7">Cell membrane</location>
        <topology evidence="1 7">Multi-pass membrane protein</topology>
    </subcellularLocation>
</comment>
<comment type="caution">
    <text evidence="9">The sequence shown here is derived from an EMBL/GenBank/DDBJ whole genome shotgun (WGS) entry which is preliminary data.</text>
</comment>
<accession>A0A0R1K1H2</accession>
<evidence type="ECO:0000256" key="7">
    <source>
        <dbReference type="RuleBase" id="RU003942"/>
    </source>
</evidence>
<evidence type="ECO:0000256" key="2">
    <source>
        <dbReference type="ARBA" id="ARBA00022448"/>
    </source>
</evidence>
<keyword evidence="6 8" id="KW-0472">Membrane</keyword>
<name>A0A0R1K1H2_9LACO</name>
<keyword evidence="4 7" id="KW-0812">Transmembrane</keyword>
<dbReference type="Proteomes" id="UP000051162">
    <property type="component" value="Unassembled WGS sequence"/>
</dbReference>
<dbReference type="Gene3D" id="1.10.3730.20">
    <property type="match status" value="1"/>
</dbReference>
<keyword evidence="3" id="KW-1003">Cell membrane</keyword>
<evidence type="ECO:0000256" key="3">
    <source>
        <dbReference type="ARBA" id="ARBA00022475"/>
    </source>
</evidence>
<sequence>MVRCGRILGDDIKTRHGERLGIKVVEPTRWGVVEFMGYLYLAVSIVTELLGTTMLRYSNGFTRLGPTLTSLVAYTICFYFLSLTLRTVNMSVAYALWGGVGIVLTTLVAVLFMHAPINLASVLGIGMILVGSLILNLYGTGH</sequence>
<feature type="transmembrane region" description="Helical" evidence="8">
    <location>
        <begin position="35"/>
        <end position="55"/>
    </location>
</feature>
<dbReference type="Pfam" id="PF00893">
    <property type="entry name" value="Multi_Drug_Res"/>
    <property type="match status" value="1"/>
</dbReference>
<evidence type="ECO:0000256" key="4">
    <source>
        <dbReference type="ARBA" id="ARBA00022692"/>
    </source>
</evidence>
<dbReference type="EMBL" id="AZDT01000012">
    <property type="protein sequence ID" value="KRK76972.1"/>
    <property type="molecule type" value="Genomic_DNA"/>
</dbReference>
<keyword evidence="5 8" id="KW-1133">Transmembrane helix</keyword>
<proteinExistence type="inferred from homology"/>
<dbReference type="InterPro" id="IPR045324">
    <property type="entry name" value="Small_multidrug_res"/>
</dbReference>
<organism evidence="9 10">
    <name type="scientific">Levilactobacillus namurensis DSM 19117</name>
    <dbReference type="NCBI Taxonomy" id="1423773"/>
    <lineage>
        <taxon>Bacteria</taxon>
        <taxon>Bacillati</taxon>
        <taxon>Bacillota</taxon>
        <taxon>Bacilli</taxon>
        <taxon>Lactobacillales</taxon>
        <taxon>Lactobacillaceae</taxon>
        <taxon>Levilactobacillus</taxon>
    </lineage>
</organism>
<evidence type="ECO:0000256" key="5">
    <source>
        <dbReference type="ARBA" id="ARBA00022989"/>
    </source>
</evidence>
<evidence type="ECO:0000256" key="6">
    <source>
        <dbReference type="ARBA" id="ARBA00023136"/>
    </source>
</evidence>
<keyword evidence="10" id="KW-1185">Reference proteome</keyword>
<feature type="transmembrane region" description="Helical" evidence="8">
    <location>
        <begin position="67"/>
        <end position="85"/>
    </location>
</feature>
<dbReference type="PANTHER" id="PTHR30561">
    <property type="entry name" value="SMR FAMILY PROTON-DEPENDENT DRUG EFFLUX TRANSPORTER SUGE"/>
    <property type="match status" value="1"/>
</dbReference>
<dbReference type="PATRIC" id="fig|1423773.3.peg.767"/>
<evidence type="ECO:0000313" key="10">
    <source>
        <dbReference type="Proteomes" id="UP000051162"/>
    </source>
</evidence>
<feature type="transmembrane region" description="Helical" evidence="8">
    <location>
        <begin position="119"/>
        <end position="139"/>
    </location>
</feature>
<reference evidence="9 10" key="1">
    <citation type="journal article" date="2015" name="Genome Announc.">
        <title>Expanding the biotechnology potential of lactobacilli through comparative genomics of 213 strains and associated genera.</title>
        <authorList>
            <person name="Sun Z."/>
            <person name="Harris H.M."/>
            <person name="McCann A."/>
            <person name="Guo C."/>
            <person name="Argimon S."/>
            <person name="Zhang W."/>
            <person name="Yang X."/>
            <person name="Jeffery I.B."/>
            <person name="Cooney J.C."/>
            <person name="Kagawa T.F."/>
            <person name="Liu W."/>
            <person name="Song Y."/>
            <person name="Salvetti E."/>
            <person name="Wrobel A."/>
            <person name="Rasinkangas P."/>
            <person name="Parkhill J."/>
            <person name="Rea M.C."/>
            <person name="O'Sullivan O."/>
            <person name="Ritari J."/>
            <person name="Douillard F.P."/>
            <person name="Paul Ross R."/>
            <person name="Yang R."/>
            <person name="Briner A.E."/>
            <person name="Felis G.E."/>
            <person name="de Vos W.M."/>
            <person name="Barrangou R."/>
            <person name="Klaenhammer T.R."/>
            <person name="Caufield P.W."/>
            <person name="Cui Y."/>
            <person name="Zhang H."/>
            <person name="O'Toole P.W."/>
        </authorList>
    </citation>
    <scope>NUCLEOTIDE SEQUENCE [LARGE SCALE GENOMIC DNA]</scope>
    <source>
        <strain evidence="9 10">DSM 19117</strain>
    </source>
</reference>
<dbReference type="InterPro" id="IPR037185">
    <property type="entry name" value="EmrE-like"/>
</dbReference>
<gene>
    <name evidence="9" type="ORF">FD30_GL000751</name>
</gene>
<dbReference type="PANTHER" id="PTHR30561:SF1">
    <property type="entry name" value="MULTIDRUG TRANSPORTER EMRE"/>
    <property type="match status" value="1"/>
</dbReference>
<dbReference type="FunFam" id="1.10.3730.20:FF:000001">
    <property type="entry name" value="Quaternary ammonium compound resistance transporter SugE"/>
    <property type="match status" value="1"/>
</dbReference>
<dbReference type="GO" id="GO:0022857">
    <property type="term" value="F:transmembrane transporter activity"/>
    <property type="evidence" value="ECO:0007669"/>
    <property type="project" value="InterPro"/>
</dbReference>
<keyword evidence="2" id="KW-0813">Transport</keyword>
<dbReference type="SUPFAM" id="SSF103481">
    <property type="entry name" value="Multidrug resistance efflux transporter EmrE"/>
    <property type="match status" value="1"/>
</dbReference>
<dbReference type="AlphaFoldDB" id="A0A0R1K1H2"/>
<dbReference type="GO" id="GO:0005886">
    <property type="term" value="C:plasma membrane"/>
    <property type="evidence" value="ECO:0007669"/>
    <property type="project" value="UniProtKB-SubCell"/>
</dbReference>
<dbReference type="RefSeq" id="WP_338088319.1">
    <property type="nucleotide sequence ID" value="NZ_AZDT01000012.1"/>
</dbReference>
<evidence type="ECO:0000256" key="8">
    <source>
        <dbReference type="SAM" id="Phobius"/>
    </source>
</evidence>
<comment type="similarity">
    <text evidence="7">Belongs to the drug/metabolite transporter (DMT) superfamily. Small multidrug resistance (SMR) (TC 2.A.7.1) family.</text>
</comment>
<evidence type="ECO:0000313" key="9">
    <source>
        <dbReference type="EMBL" id="KRK76972.1"/>
    </source>
</evidence>